<dbReference type="RefSeq" id="WP_125440699.1">
    <property type="nucleotide sequence ID" value="NZ_RWIU01000014.1"/>
</dbReference>
<accession>A0A3R9MBS0</accession>
<dbReference type="AlphaFoldDB" id="A0A3R9MBS0"/>
<gene>
    <name evidence="1" type="ORF">EI293_21925</name>
</gene>
<evidence type="ECO:0000313" key="2">
    <source>
        <dbReference type="Proteomes" id="UP000270291"/>
    </source>
</evidence>
<dbReference type="EMBL" id="RWIU01000014">
    <property type="protein sequence ID" value="RSK38199.1"/>
    <property type="molecule type" value="Genomic_DNA"/>
</dbReference>
<evidence type="ECO:0000313" key="1">
    <source>
        <dbReference type="EMBL" id="RSK38199.1"/>
    </source>
</evidence>
<organism evidence="1 2">
    <name type="scientific">Hymenobacter perfusus</name>
    <dbReference type="NCBI Taxonomy" id="1236770"/>
    <lineage>
        <taxon>Bacteria</taxon>
        <taxon>Pseudomonadati</taxon>
        <taxon>Bacteroidota</taxon>
        <taxon>Cytophagia</taxon>
        <taxon>Cytophagales</taxon>
        <taxon>Hymenobacteraceae</taxon>
        <taxon>Hymenobacter</taxon>
    </lineage>
</organism>
<dbReference type="Proteomes" id="UP000270291">
    <property type="component" value="Unassembled WGS sequence"/>
</dbReference>
<reference evidence="1 2" key="1">
    <citation type="submission" date="2018-12" db="EMBL/GenBank/DDBJ databases">
        <authorList>
            <person name="Feng G."/>
            <person name="Zhu H."/>
        </authorList>
    </citation>
    <scope>NUCLEOTIDE SEQUENCE [LARGE SCALE GENOMIC DNA]</scope>
    <source>
        <strain evidence="1 2">LMG 26000</strain>
    </source>
</reference>
<protein>
    <submittedName>
        <fullName evidence="1">Uncharacterized protein</fullName>
    </submittedName>
</protein>
<proteinExistence type="predicted"/>
<name>A0A3R9MBS0_9BACT</name>
<comment type="caution">
    <text evidence="1">The sequence shown here is derived from an EMBL/GenBank/DDBJ whole genome shotgun (WGS) entry which is preliminary data.</text>
</comment>
<dbReference type="OrthoDB" id="884578at2"/>
<keyword evidence="2" id="KW-1185">Reference proteome</keyword>
<sequence>MADHTFRLTNTPLGTVLVKFYQIEPYSDEAFTKAKAREFLQTTVGSGNAWSLALYQGPIATNPVLPEAIAQLHARCPSCTAVRIEQAAG</sequence>